<evidence type="ECO:0000256" key="1">
    <source>
        <dbReference type="SAM" id="Coils"/>
    </source>
</evidence>
<reference evidence="3" key="1">
    <citation type="submission" date="2020-03" db="EMBL/GenBank/DDBJ databases">
        <title>The deep terrestrial virosphere.</title>
        <authorList>
            <person name="Holmfeldt K."/>
            <person name="Nilsson E."/>
            <person name="Simone D."/>
            <person name="Lopez-Fernandez M."/>
            <person name="Wu X."/>
            <person name="de Brujin I."/>
            <person name="Lundin D."/>
            <person name="Andersson A."/>
            <person name="Bertilsson S."/>
            <person name="Dopson M."/>
        </authorList>
    </citation>
    <scope>NUCLEOTIDE SEQUENCE</scope>
    <source>
        <strain evidence="3">MM415A00639</strain>
        <strain evidence="2">MM415B00913</strain>
    </source>
</reference>
<evidence type="ECO:0000313" key="3">
    <source>
        <dbReference type="EMBL" id="QJA80826.1"/>
    </source>
</evidence>
<gene>
    <name evidence="3" type="ORF">MM415A00639_0011</name>
    <name evidence="2" type="ORF">MM415B00913_0016</name>
</gene>
<sequence>MSASKAAPIQKKEESGVNKAYIDVRLGKIASRKQEVAVEQKKCVDKIENFQKEMQQLQTHVQQTQAVFLRLEGIAAELINEEGQLREELKRIEGAGEDNSEKK</sequence>
<keyword evidence="1" id="KW-0175">Coiled coil</keyword>
<dbReference type="AlphaFoldDB" id="A0A6M3KFV0"/>
<protein>
    <submittedName>
        <fullName evidence="3">Uncharacterized protein</fullName>
    </submittedName>
</protein>
<dbReference type="EMBL" id="MT141447">
    <property type="protein sequence ID" value="QJA61618.1"/>
    <property type="molecule type" value="Genomic_DNA"/>
</dbReference>
<name>A0A6M3KFV0_9ZZZZ</name>
<accession>A0A6M3KFV0</accession>
<organism evidence="3">
    <name type="scientific">viral metagenome</name>
    <dbReference type="NCBI Taxonomy" id="1070528"/>
    <lineage>
        <taxon>unclassified sequences</taxon>
        <taxon>metagenomes</taxon>
        <taxon>organismal metagenomes</taxon>
    </lineage>
</organism>
<proteinExistence type="predicted"/>
<dbReference type="EMBL" id="MT142437">
    <property type="protein sequence ID" value="QJA80826.1"/>
    <property type="molecule type" value="Genomic_DNA"/>
</dbReference>
<evidence type="ECO:0000313" key="2">
    <source>
        <dbReference type="EMBL" id="QJA61618.1"/>
    </source>
</evidence>
<feature type="coiled-coil region" evidence="1">
    <location>
        <begin position="47"/>
        <end position="95"/>
    </location>
</feature>